<keyword evidence="3" id="KW-0520">NAD</keyword>
<gene>
    <name evidence="7" type="ORF">DB30_03980</name>
</gene>
<dbReference type="Pfam" id="PF00389">
    <property type="entry name" value="2-Hacid_dh"/>
    <property type="match status" value="1"/>
</dbReference>
<dbReference type="EMBL" id="JMCC02000031">
    <property type="protein sequence ID" value="KIG16818.1"/>
    <property type="molecule type" value="Genomic_DNA"/>
</dbReference>
<keyword evidence="2 4" id="KW-0560">Oxidoreductase</keyword>
<feature type="domain" description="D-isomer specific 2-hydroxyacid dehydrogenase NAD-binding" evidence="6">
    <location>
        <begin position="114"/>
        <end position="301"/>
    </location>
</feature>
<evidence type="ECO:0000256" key="2">
    <source>
        <dbReference type="ARBA" id="ARBA00023002"/>
    </source>
</evidence>
<dbReference type="PANTHER" id="PTHR43026">
    <property type="entry name" value="2-HYDROXYACID DEHYDROGENASE HOMOLOG 1-RELATED"/>
    <property type="match status" value="1"/>
</dbReference>
<evidence type="ECO:0000313" key="7">
    <source>
        <dbReference type="EMBL" id="KIG16818.1"/>
    </source>
</evidence>
<evidence type="ECO:0000259" key="5">
    <source>
        <dbReference type="Pfam" id="PF00389"/>
    </source>
</evidence>
<dbReference type="InterPro" id="IPR036291">
    <property type="entry name" value="NAD(P)-bd_dom_sf"/>
</dbReference>
<dbReference type="InterPro" id="IPR006140">
    <property type="entry name" value="D-isomer_DH_NAD-bd"/>
</dbReference>
<evidence type="ECO:0000256" key="4">
    <source>
        <dbReference type="RuleBase" id="RU003719"/>
    </source>
</evidence>
<dbReference type="Pfam" id="PF02826">
    <property type="entry name" value="2-Hacid_dh_C"/>
    <property type="match status" value="1"/>
</dbReference>
<dbReference type="GO" id="GO:0051287">
    <property type="term" value="F:NAD binding"/>
    <property type="evidence" value="ECO:0007669"/>
    <property type="project" value="InterPro"/>
</dbReference>
<evidence type="ECO:0000259" key="6">
    <source>
        <dbReference type="Pfam" id="PF02826"/>
    </source>
</evidence>
<dbReference type="InterPro" id="IPR029753">
    <property type="entry name" value="D-isomer_DH_CS"/>
</dbReference>
<reference evidence="7 8" key="1">
    <citation type="submission" date="2014-12" db="EMBL/GenBank/DDBJ databases">
        <title>Genome assembly of Enhygromyxa salina DSM 15201.</title>
        <authorList>
            <person name="Sharma G."/>
            <person name="Subramanian S."/>
        </authorList>
    </citation>
    <scope>NUCLEOTIDE SEQUENCE [LARGE SCALE GENOMIC DNA]</scope>
    <source>
        <strain evidence="7 8">DSM 15201</strain>
    </source>
</reference>
<dbReference type="RefSeq" id="WP_052548828.1">
    <property type="nucleotide sequence ID" value="NZ_JMCC02000031.1"/>
</dbReference>
<evidence type="ECO:0000256" key="1">
    <source>
        <dbReference type="ARBA" id="ARBA00005854"/>
    </source>
</evidence>
<dbReference type="SUPFAM" id="SSF52283">
    <property type="entry name" value="Formate/glycerate dehydrogenase catalytic domain-like"/>
    <property type="match status" value="1"/>
</dbReference>
<evidence type="ECO:0000313" key="8">
    <source>
        <dbReference type="Proteomes" id="UP000031599"/>
    </source>
</evidence>
<feature type="domain" description="D-isomer specific 2-hydroxyacid dehydrogenase catalytic" evidence="5">
    <location>
        <begin position="3"/>
        <end position="329"/>
    </location>
</feature>
<evidence type="ECO:0000256" key="3">
    <source>
        <dbReference type="ARBA" id="ARBA00023027"/>
    </source>
</evidence>
<sequence>MRVAIFSSRRYERPFLDDAIAAVPARLRPTVTHFDTRLSLATAGLAKGYPVVSIFVGDDGSEPTLSALHAGGTRALALRCAGFNHVDLAHAAALGLTVLRVPAYSPYAVAEHTVGLILTLNRKLHRAYNRVREQNFALDGLMGFDMHGRSVGVVGTGRIGQVLCRILAGFGCTVLAADPNPAPACIDMGVTYLPLDDLLRQSDIVSLQCPLTPATHHLINGRTLALMKPGAMLINTSRGGVIDTRALIVALKSGHLGAVGLDVYEEEADLFFNDLSDRVIQDDVFARLMTFPNVLITAHQGFFTRQAMEAIAATTAANITGFSQGSPPTANLVTSELVVPK</sequence>
<dbReference type="SUPFAM" id="SSF51735">
    <property type="entry name" value="NAD(P)-binding Rossmann-fold domains"/>
    <property type="match status" value="1"/>
</dbReference>
<accession>A0A0C2A0C4</accession>
<dbReference type="InterPro" id="IPR006139">
    <property type="entry name" value="D-isomer_2_OHA_DH_cat_dom"/>
</dbReference>
<organism evidence="7 8">
    <name type="scientific">Enhygromyxa salina</name>
    <dbReference type="NCBI Taxonomy" id="215803"/>
    <lineage>
        <taxon>Bacteria</taxon>
        <taxon>Pseudomonadati</taxon>
        <taxon>Myxococcota</taxon>
        <taxon>Polyangia</taxon>
        <taxon>Nannocystales</taxon>
        <taxon>Nannocystaceae</taxon>
        <taxon>Enhygromyxa</taxon>
    </lineage>
</organism>
<protein>
    <submittedName>
        <fullName evidence="7">D-lactate dehydrogenase</fullName>
    </submittedName>
</protein>
<name>A0A0C2A0C4_9BACT</name>
<dbReference type="AlphaFoldDB" id="A0A0C2A0C4"/>
<dbReference type="Proteomes" id="UP000031599">
    <property type="component" value="Unassembled WGS sequence"/>
</dbReference>
<dbReference type="CDD" id="cd12183">
    <property type="entry name" value="LDH_like_2"/>
    <property type="match status" value="1"/>
</dbReference>
<comment type="caution">
    <text evidence="7">The sequence shown here is derived from an EMBL/GenBank/DDBJ whole genome shotgun (WGS) entry which is preliminary data.</text>
</comment>
<dbReference type="GO" id="GO:0008720">
    <property type="term" value="F:D-lactate dehydrogenase (NAD+) activity"/>
    <property type="evidence" value="ECO:0007669"/>
    <property type="project" value="TreeGrafter"/>
</dbReference>
<proteinExistence type="inferred from homology"/>
<dbReference type="PANTHER" id="PTHR43026:SF1">
    <property type="entry name" value="2-HYDROXYACID DEHYDROGENASE HOMOLOG 1-RELATED"/>
    <property type="match status" value="1"/>
</dbReference>
<dbReference type="Gene3D" id="3.40.50.720">
    <property type="entry name" value="NAD(P)-binding Rossmann-like Domain"/>
    <property type="match status" value="2"/>
</dbReference>
<comment type="similarity">
    <text evidence="1 4">Belongs to the D-isomer specific 2-hydroxyacid dehydrogenase family.</text>
</comment>
<dbReference type="InterPro" id="IPR058205">
    <property type="entry name" value="D-LDH-like"/>
</dbReference>
<dbReference type="PROSITE" id="PS00671">
    <property type="entry name" value="D_2_HYDROXYACID_DH_3"/>
    <property type="match status" value="1"/>
</dbReference>